<comment type="similarity">
    <text evidence="2">Belongs to the bacterial solute-binding protein 1 family.</text>
</comment>
<proteinExistence type="inferred from homology"/>
<dbReference type="CDD" id="cd13589">
    <property type="entry name" value="PBP2_polyamine_RpCGA009"/>
    <property type="match status" value="1"/>
</dbReference>
<organism evidence="7 8">
    <name type="scientific">Shinella pollutisoli</name>
    <dbReference type="NCBI Taxonomy" id="2250594"/>
    <lineage>
        <taxon>Bacteria</taxon>
        <taxon>Pseudomonadati</taxon>
        <taxon>Pseudomonadota</taxon>
        <taxon>Alphaproteobacteria</taxon>
        <taxon>Hyphomicrobiales</taxon>
        <taxon>Rhizobiaceae</taxon>
        <taxon>Shinella</taxon>
    </lineage>
</organism>
<evidence type="ECO:0000313" key="7">
    <source>
        <dbReference type="EMBL" id="MFC3073173.1"/>
    </source>
</evidence>
<protein>
    <submittedName>
        <fullName evidence="7">Polyamine ABC transporter substrate-binding protein</fullName>
    </submittedName>
</protein>
<dbReference type="Pfam" id="PF13416">
    <property type="entry name" value="SBP_bac_8"/>
    <property type="match status" value="1"/>
</dbReference>
<evidence type="ECO:0000256" key="3">
    <source>
        <dbReference type="ARBA" id="ARBA00022448"/>
    </source>
</evidence>
<feature type="chain" id="PRO_5046948910" evidence="6">
    <location>
        <begin position="29"/>
        <end position="346"/>
    </location>
</feature>
<dbReference type="EMBL" id="JBHRSP010000015">
    <property type="protein sequence ID" value="MFC3073173.1"/>
    <property type="molecule type" value="Genomic_DNA"/>
</dbReference>
<gene>
    <name evidence="7" type="ORF">ACFOHH_08675</name>
</gene>
<evidence type="ECO:0000256" key="5">
    <source>
        <dbReference type="ARBA" id="ARBA00022764"/>
    </source>
</evidence>
<evidence type="ECO:0000256" key="2">
    <source>
        <dbReference type="ARBA" id="ARBA00008520"/>
    </source>
</evidence>
<dbReference type="PANTHER" id="PTHR30006">
    <property type="entry name" value="THIAMINE-BINDING PERIPLASMIC PROTEIN-RELATED"/>
    <property type="match status" value="1"/>
</dbReference>
<evidence type="ECO:0000256" key="6">
    <source>
        <dbReference type="SAM" id="SignalP"/>
    </source>
</evidence>
<comment type="caution">
    <text evidence="7">The sequence shown here is derived from an EMBL/GenBank/DDBJ whole genome shotgun (WGS) entry which is preliminary data.</text>
</comment>
<name>A0ABV7DF93_9HYPH</name>
<dbReference type="InterPro" id="IPR006059">
    <property type="entry name" value="SBP"/>
</dbReference>
<keyword evidence="4 6" id="KW-0732">Signal</keyword>
<accession>A0ABV7DF93</accession>
<reference evidence="8" key="1">
    <citation type="journal article" date="2019" name="Int. J. Syst. Evol. Microbiol.">
        <title>The Global Catalogue of Microorganisms (GCM) 10K type strain sequencing project: providing services to taxonomists for standard genome sequencing and annotation.</title>
        <authorList>
            <consortium name="The Broad Institute Genomics Platform"/>
            <consortium name="The Broad Institute Genome Sequencing Center for Infectious Disease"/>
            <person name="Wu L."/>
            <person name="Ma J."/>
        </authorList>
    </citation>
    <scope>NUCLEOTIDE SEQUENCE [LARGE SCALE GENOMIC DNA]</scope>
    <source>
        <strain evidence="8">KCTC 52677</strain>
    </source>
</reference>
<dbReference type="SUPFAM" id="SSF53850">
    <property type="entry name" value="Periplasmic binding protein-like II"/>
    <property type="match status" value="1"/>
</dbReference>
<feature type="signal peptide" evidence="6">
    <location>
        <begin position="1"/>
        <end position="28"/>
    </location>
</feature>
<sequence length="346" mass="37965">MKSSSTKYSMPLARALALGCVLAVPASAQESTITYVTYGGVAADAQKSAIVEPFIEATGINVVMDAPSDYAKAEIQVKSGQVTWDVLTAEPFFIEKQCGVLFEPIDTTIVDTSGFEASDYSTCFVPSYKASYFLAYNKDMVGDNPPQNWADFFDLQKYPGKRALHNYATSGALEAALLADGVKRDELYPLDLPRAIRKLDSIKDSIVFYNTGSEQQQLMEAETPVMVQAWASRFLEATRNGAPYVPQWADNLGYTDSLAVLKGSKNKDAAMKFIAYATSAEAQTRLDELLPYGPVTRDAKPKLPPDMEALLVTNPDIAEKTIATSTAYYAEHFNDAVDAWNDWLNK</sequence>
<evidence type="ECO:0000256" key="4">
    <source>
        <dbReference type="ARBA" id="ARBA00022729"/>
    </source>
</evidence>
<comment type="subcellular location">
    <subcellularLocation>
        <location evidence="1">Periplasm</location>
    </subcellularLocation>
</comment>
<dbReference type="PANTHER" id="PTHR30006:SF3">
    <property type="entry name" value="THIAMINE-BINDING PERIPLASMIC PROTEIN"/>
    <property type="match status" value="1"/>
</dbReference>
<evidence type="ECO:0000256" key="1">
    <source>
        <dbReference type="ARBA" id="ARBA00004418"/>
    </source>
</evidence>
<evidence type="ECO:0000313" key="8">
    <source>
        <dbReference type="Proteomes" id="UP001595377"/>
    </source>
</evidence>
<dbReference type="Proteomes" id="UP001595377">
    <property type="component" value="Unassembled WGS sequence"/>
</dbReference>
<dbReference type="RefSeq" id="WP_257310989.1">
    <property type="nucleotide sequence ID" value="NZ_JANFDG010000001.1"/>
</dbReference>
<dbReference type="Gene3D" id="3.40.190.10">
    <property type="entry name" value="Periplasmic binding protein-like II"/>
    <property type="match status" value="2"/>
</dbReference>
<keyword evidence="8" id="KW-1185">Reference proteome</keyword>
<keyword evidence="3" id="KW-0813">Transport</keyword>
<keyword evidence="5" id="KW-0574">Periplasm</keyword>